<evidence type="ECO:0000313" key="15">
    <source>
        <dbReference type="Proteomes" id="UP000824469"/>
    </source>
</evidence>
<evidence type="ECO:0000256" key="2">
    <source>
        <dbReference type="ARBA" id="ARBA00022475"/>
    </source>
</evidence>
<dbReference type="Gene3D" id="3.30.200.20">
    <property type="entry name" value="Phosphorylase Kinase, domain 1"/>
    <property type="match status" value="1"/>
</dbReference>
<accession>A0AA38FI50</accession>
<feature type="region of interest" description="Disordered" evidence="10">
    <location>
        <begin position="316"/>
        <end position="343"/>
    </location>
</feature>
<dbReference type="Pfam" id="PF23473">
    <property type="entry name" value="LysM3_LYK4_5"/>
    <property type="match status" value="1"/>
</dbReference>
<dbReference type="OMA" id="TILIMAN"/>
<dbReference type="EMBL" id="JAHRHJ020000009">
    <property type="protein sequence ID" value="KAH9302921.1"/>
    <property type="molecule type" value="Genomic_DNA"/>
</dbReference>
<dbReference type="PROSITE" id="PS50011">
    <property type="entry name" value="PROTEIN_KINASE_DOM"/>
    <property type="match status" value="1"/>
</dbReference>
<dbReference type="GO" id="GO:0004672">
    <property type="term" value="F:protein kinase activity"/>
    <property type="evidence" value="ECO:0007669"/>
    <property type="project" value="InterPro"/>
</dbReference>
<evidence type="ECO:0000256" key="6">
    <source>
        <dbReference type="ARBA" id="ARBA00022840"/>
    </source>
</evidence>
<evidence type="ECO:0000256" key="9">
    <source>
        <dbReference type="ARBA" id="ARBA00023157"/>
    </source>
</evidence>
<dbReference type="FunFam" id="1.10.510.10:FF:000468">
    <property type="entry name" value="PTI1-like tyrosine-protein kinase 3"/>
    <property type="match status" value="1"/>
</dbReference>
<dbReference type="AlphaFoldDB" id="A0AA38FI50"/>
<evidence type="ECO:0000256" key="1">
    <source>
        <dbReference type="ARBA" id="ARBA00004162"/>
    </source>
</evidence>
<evidence type="ECO:0000256" key="5">
    <source>
        <dbReference type="ARBA" id="ARBA00022741"/>
    </source>
</evidence>
<evidence type="ECO:0000256" key="7">
    <source>
        <dbReference type="ARBA" id="ARBA00022989"/>
    </source>
</evidence>
<dbReference type="PANTHER" id="PTHR45927:SF6">
    <property type="entry name" value="PROTEIN LYK5"/>
    <property type="match status" value="1"/>
</dbReference>
<comment type="subcellular location">
    <subcellularLocation>
        <location evidence="1">Cell membrane</location>
        <topology evidence="1">Single-pass membrane protein</topology>
    </subcellularLocation>
</comment>
<evidence type="ECO:0000259" key="13">
    <source>
        <dbReference type="PROSITE" id="PS51782"/>
    </source>
</evidence>
<protein>
    <submittedName>
        <fullName evidence="14">Uncharacterized protein</fullName>
    </submittedName>
</protein>
<dbReference type="InterPro" id="IPR000719">
    <property type="entry name" value="Prot_kinase_dom"/>
</dbReference>
<dbReference type="Pfam" id="PF00069">
    <property type="entry name" value="Pkinase"/>
    <property type="match status" value="1"/>
</dbReference>
<keyword evidence="15" id="KW-1185">Reference proteome</keyword>
<evidence type="ECO:0000256" key="3">
    <source>
        <dbReference type="ARBA" id="ARBA00022692"/>
    </source>
</evidence>
<keyword evidence="2" id="KW-1003">Cell membrane</keyword>
<dbReference type="InterPro" id="IPR052611">
    <property type="entry name" value="Plant_RLK_LysM"/>
</dbReference>
<keyword evidence="8 11" id="KW-0472">Membrane</keyword>
<dbReference type="InterPro" id="IPR056563">
    <property type="entry name" value="LysM3_LYK4_5"/>
</dbReference>
<dbReference type="Proteomes" id="UP000824469">
    <property type="component" value="Unassembled WGS sequence"/>
</dbReference>
<dbReference type="GO" id="GO:0005886">
    <property type="term" value="C:plasma membrane"/>
    <property type="evidence" value="ECO:0007669"/>
    <property type="project" value="UniProtKB-SubCell"/>
</dbReference>
<dbReference type="InterPro" id="IPR011009">
    <property type="entry name" value="Kinase-like_dom_sf"/>
</dbReference>
<dbReference type="PANTHER" id="PTHR45927">
    <property type="entry name" value="LYSM-DOMAIN RECEPTOR-LIKE KINASE-RELATED"/>
    <property type="match status" value="1"/>
</dbReference>
<dbReference type="Pfam" id="PF23472">
    <property type="entry name" value="LysM2_CERK1_LYK3_4_5"/>
    <property type="match status" value="1"/>
</dbReference>
<evidence type="ECO:0000313" key="14">
    <source>
        <dbReference type="EMBL" id="KAH9302921.1"/>
    </source>
</evidence>
<dbReference type="Gene3D" id="3.10.350.10">
    <property type="entry name" value="LysM domain"/>
    <property type="match status" value="1"/>
</dbReference>
<keyword evidence="3 11" id="KW-0812">Transmembrane</keyword>
<feature type="domain" description="Protein kinase" evidence="12">
    <location>
        <begin position="394"/>
        <end position="707"/>
    </location>
</feature>
<dbReference type="InterPro" id="IPR056561">
    <property type="entry name" value="NFP_LYK_LysM1"/>
</dbReference>
<dbReference type="InterPro" id="IPR056562">
    <property type="entry name" value="LysM2_CERK1_LYK3_4_5"/>
</dbReference>
<evidence type="ECO:0000256" key="11">
    <source>
        <dbReference type="SAM" id="Phobius"/>
    </source>
</evidence>
<keyword evidence="9" id="KW-1015">Disulfide bond</keyword>
<dbReference type="GO" id="GO:0005524">
    <property type="term" value="F:ATP binding"/>
    <property type="evidence" value="ECO:0007669"/>
    <property type="project" value="UniProtKB-KW"/>
</dbReference>
<dbReference type="PROSITE" id="PS51782">
    <property type="entry name" value="LYSM"/>
    <property type="match status" value="1"/>
</dbReference>
<dbReference type="SMART" id="SM00220">
    <property type="entry name" value="S_TKc"/>
    <property type="match status" value="1"/>
</dbReference>
<proteinExistence type="predicted"/>
<organism evidence="14 15">
    <name type="scientific">Taxus chinensis</name>
    <name type="common">Chinese yew</name>
    <name type="synonym">Taxus wallichiana var. chinensis</name>
    <dbReference type="NCBI Taxonomy" id="29808"/>
    <lineage>
        <taxon>Eukaryota</taxon>
        <taxon>Viridiplantae</taxon>
        <taxon>Streptophyta</taxon>
        <taxon>Embryophyta</taxon>
        <taxon>Tracheophyta</taxon>
        <taxon>Spermatophyta</taxon>
        <taxon>Pinopsida</taxon>
        <taxon>Pinidae</taxon>
        <taxon>Conifers II</taxon>
        <taxon>Cupressales</taxon>
        <taxon>Taxaceae</taxon>
        <taxon>Taxus</taxon>
    </lineage>
</organism>
<feature type="transmembrane region" description="Helical" evidence="11">
    <location>
        <begin position="347"/>
        <end position="371"/>
    </location>
</feature>
<dbReference type="InterPro" id="IPR018392">
    <property type="entry name" value="LysM"/>
</dbReference>
<keyword evidence="6" id="KW-0067">ATP-binding</keyword>
<gene>
    <name evidence="14" type="ORF">KI387_014504</name>
</gene>
<dbReference type="SMART" id="SM00257">
    <property type="entry name" value="LysM"/>
    <property type="match status" value="2"/>
</dbReference>
<keyword evidence="5" id="KW-0547">Nucleotide-binding</keyword>
<evidence type="ECO:0000256" key="4">
    <source>
        <dbReference type="ARBA" id="ARBA00022729"/>
    </source>
</evidence>
<evidence type="ECO:0000259" key="12">
    <source>
        <dbReference type="PROSITE" id="PS50011"/>
    </source>
</evidence>
<comment type="caution">
    <text evidence="14">The sequence shown here is derived from an EMBL/GenBank/DDBJ whole genome shotgun (WGS) entry which is preliminary data.</text>
</comment>
<sequence length="725" mass="78570">DFNRTRRLFSLTPAVKPKLNVEKRGVGVSLYKAAKDFGTFQNWQRPNSEVSLNKRDPFPIEKGVNPAQTYTSTLNIPPLPMRTPPKMTSVCLKYIPLILLILHTVSGQQVYEAKYNLNCSSTEDILYGYACNGQERACQAYAVYRSQTGYQTLANISTLLNSDQSQMATINNLSQNQILGIGTPVIVPLNCSCAGNYSQANASYIVQSGNTHFIIANDTYQGLSTCQAIGRQNSVPSTALDIGMNVLVPLRCACSTKTQAENGTRYLLSYTTRFEDTLPAIGALYGATEQEIKDANELTDGTIYPYTTLLVPLTTIPTRAPQSSPPPPSSASEPPTGGGGSKTGQHIAIGIGVAAAAVVVAALVTGACIVVRRRRAYQPPEKPLDSIPSPTKAKNADLQAGMAEMGHVLPQYKFTDLQSATENFNASNRITASVYRGLLGGGTPVAIKQIRGDVSQELNILKKLNHVNLVSLLGLCNSNGHFYLIYEYAEHGSLDELLHGPGFETWTSRSSSISSSVTLSWNQRIQIAFDVASGLHYLHNYANPPYVHKDIKSSNILLDSNYRAKIANFGLAKAAESEGEGFALTRHVVGTKGYMAPEYLSHGLVTPKLDVFSFGVVLLELLSGRGAVSETSNGGYEEKLLWREIGAVIEGSNPEESLRGFMDPSLREAYPSDVALAVARLGGECVDEDLNRRPAIDYIVMTLSRWLSTTLDSDSFDDGSVLPGR</sequence>
<dbReference type="PROSITE" id="PS00108">
    <property type="entry name" value="PROTEIN_KINASE_ST"/>
    <property type="match status" value="1"/>
</dbReference>
<keyword evidence="7 11" id="KW-1133">Transmembrane helix</keyword>
<dbReference type="SUPFAM" id="SSF56112">
    <property type="entry name" value="Protein kinase-like (PK-like)"/>
    <property type="match status" value="1"/>
</dbReference>
<dbReference type="Pfam" id="PF23446">
    <property type="entry name" value="LysM1_NFP_LYK"/>
    <property type="match status" value="1"/>
</dbReference>
<feature type="domain" description="LysM" evidence="13">
    <location>
        <begin position="268"/>
        <end position="311"/>
    </location>
</feature>
<dbReference type="Gene3D" id="1.10.510.10">
    <property type="entry name" value="Transferase(Phosphotransferase) domain 1"/>
    <property type="match status" value="1"/>
</dbReference>
<feature type="non-terminal residue" evidence="14">
    <location>
        <position position="725"/>
    </location>
</feature>
<name>A0AA38FI50_TAXCH</name>
<keyword evidence="4" id="KW-0732">Signal</keyword>
<dbReference type="InterPro" id="IPR036779">
    <property type="entry name" value="LysM_dom_sf"/>
</dbReference>
<reference evidence="14 15" key="1">
    <citation type="journal article" date="2021" name="Nat. Plants">
        <title>The Taxus genome provides insights into paclitaxel biosynthesis.</title>
        <authorList>
            <person name="Xiong X."/>
            <person name="Gou J."/>
            <person name="Liao Q."/>
            <person name="Li Y."/>
            <person name="Zhou Q."/>
            <person name="Bi G."/>
            <person name="Li C."/>
            <person name="Du R."/>
            <person name="Wang X."/>
            <person name="Sun T."/>
            <person name="Guo L."/>
            <person name="Liang H."/>
            <person name="Lu P."/>
            <person name="Wu Y."/>
            <person name="Zhang Z."/>
            <person name="Ro D.K."/>
            <person name="Shang Y."/>
            <person name="Huang S."/>
            <person name="Yan J."/>
        </authorList>
    </citation>
    <scope>NUCLEOTIDE SEQUENCE [LARGE SCALE GENOMIC DNA]</scope>
    <source>
        <strain evidence="14">Ta-2019</strain>
    </source>
</reference>
<evidence type="ECO:0000256" key="10">
    <source>
        <dbReference type="SAM" id="MobiDB-lite"/>
    </source>
</evidence>
<dbReference type="InterPro" id="IPR008271">
    <property type="entry name" value="Ser/Thr_kinase_AS"/>
</dbReference>
<evidence type="ECO:0000256" key="8">
    <source>
        <dbReference type="ARBA" id="ARBA00023136"/>
    </source>
</evidence>